<evidence type="ECO:0000256" key="1">
    <source>
        <dbReference type="ARBA" id="ARBA00022679"/>
    </source>
</evidence>
<evidence type="ECO:0000313" key="4">
    <source>
        <dbReference type="EMBL" id="NEK95387.1"/>
    </source>
</evidence>
<evidence type="ECO:0000313" key="6">
    <source>
        <dbReference type="Proteomes" id="UP000468828"/>
    </source>
</evidence>
<dbReference type="GO" id="GO:0004371">
    <property type="term" value="F:glycerone kinase activity"/>
    <property type="evidence" value="ECO:0007669"/>
    <property type="project" value="InterPro"/>
</dbReference>
<evidence type="ECO:0000256" key="2">
    <source>
        <dbReference type="ARBA" id="ARBA00022777"/>
    </source>
</evidence>
<reference evidence="4 6" key="1">
    <citation type="submission" date="2020-01" db="EMBL/GenBank/DDBJ databases">
        <title>the WGS Modestobacter muralis CPCC 204518.</title>
        <authorList>
            <person name="Jiang Z."/>
        </authorList>
    </citation>
    <scope>NUCLEOTIDE SEQUENCE [LARGE SCALE GENOMIC DNA]</scope>
    <source>
        <strain evidence="4 6">DSM 100205</strain>
    </source>
</reference>
<comment type="caution">
    <text evidence="4">The sequence shown here is derived from an EMBL/GenBank/DDBJ whole genome shotgun (WGS) entry which is preliminary data.</text>
</comment>
<dbReference type="AlphaFoldDB" id="A0A6P0EW26"/>
<organism evidence="4 6">
    <name type="scientific">Modestobacter muralis</name>
    <dbReference type="NCBI Taxonomy" id="1608614"/>
    <lineage>
        <taxon>Bacteria</taxon>
        <taxon>Bacillati</taxon>
        <taxon>Actinomycetota</taxon>
        <taxon>Actinomycetes</taxon>
        <taxon>Geodermatophilales</taxon>
        <taxon>Geodermatophilaceae</taxon>
        <taxon>Modestobacter</taxon>
    </lineage>
</organism>
<dbReference type="Proteomes" id="UP000471152">
    <property type="component" value="Unassembled WGS sequence"/>
</dbReference>
<dbReference type="Gene3D" id="1.25.40.340">
    <property type="match status" value="1"/>
</dbReference>
<dbReference type="PANTHER" id="PTHR28629:SF4">
    <property type="entry name" value="TRIOKINASE_FMN CYCLASE"/>
    <property type="match status" value="1"/>
</dbReference>
<keyword evidence="1" id="KW-0808">Transferase</keyword>
<proteinExistence type="predicted"/>
<sequence>MTVLATELNESIRRSLTELVRYADELRDLDQALGDGDLGITVSLGATAVIAALEELPDAATPAEIAKACAKAFANANPSTMAALVAGGLLAGSKTWTDTTEVDVAAAARFIRAGGANIGQRGKTELGDKTILDAIMPAADALEAGGDAVTALDAAIAAAERAVVETRGLQSRRGRASWLQERSIGLQDPGATAFWRYLQSWRAANVAGAEQLSGELA</sequence>
<dbReference type="InterPro" id="IPR004007">
    <property type="entry name" value="DhaL_dom"/>
</dbReference>
<keyword evidence="6" id="KW-1185">Reference proteome</keyword>
<dbReference type="SMART" id="SM01120">
    <property type="entry name" value="Dak2"/>
    <property type="match status" value="1"/>
</dbReference>
<dbReference type="Pfam" id="PF02734">
    <property type="entry name" value="Dak2"/>
    <property type="match status" value="1"/>
</dbReference>
<keyword evidence="2" id="KW-0418">Kinase</keyword>
<evidence type="ECO:0000259" key="3">
    <source>
        <dbReference type="PROSITE" id="PS51480"/>
    </source>
</evidence>
<dbReference type="GO" id="GO:0019563">
    <property type="term" value="P:glycerol catabolic process"/>
    <property type="evidence" value="ECO:0007669"/>
    <property type="project" value="TreeGrafter"/>
</dbReference>
<evidence type="ECO:0000313" key="7">
    <source>
        <dbReference type="Proteomes" id="UP000471152"/>
    </source>
</evidence>
<accession>A0A6P0EW26</accession>
<dbReference type="SUPFAM" id="SSF101473">
    <property type="entry name" value="DhaL-like"/>
    <property type="match status" value="1"/>
</dbReference>
<dbReference type="InterPro" id="IPR036117">
    <property type="entry name" value="DhaL_dom_sf"/>
</dbReference>
<dbReference type="EMBL" id="JAAGWH010000041">
    <property type="protein sequence ID" value="NEK95387.1"/>
    <property type="molecule type" value="Genomic_DNA"/>
</dbReference>
<reference evidence="5 7" key="2">
    <citation type="submission" date="2020-02" db="EMBL/GenBank/DDBJ databases">
        <title>The WGS of Modestobacter muralis DSM 100205.</title>
        <authorList>
            <person name="Jiang Z."/>
        </authorList>
    </citation>
    <scope>NUCLEOTIDE SEQUENCE [LARGE SCALE GENOMIC DNA]</scope>
    <source>
        <strain evidence="5 7">DSM 100205</strain>
    </source>
</reference>
<dbReference type="InterPro" id="IPR050861">
    <property type="entry name" value="Dihydroxyacetone_Kinase"/>
</dbReference>
<evidence type="ECO:0000313" key="5">
    <source>
        <dbReference type="EMBL" id="NEN52275.1"/>
    </source>
</evidence>
<dbReference type="Proteomes" id="UP000468828">
    <property type="component" value="Unassembled WGS sequence"/>
</dbReference>
<gene>
    <name evidence="5" type="ORF">G3R41_15265</name>
    <name evidence="4" type="ORF">GCU67_14615</name>
</gene>
<name>A0A6P0EW26_9ACTN</name>
<dbReference type="EMBL" id="JAAGWB010000043">
    <property type="protein sequence ID" value="NEN52275.1"/>
    <property type="molecule type" value="Genomic_DNA"/>
</dbReference>
<dbReference type="PANTHER" id="PTHR28629">
    <property type="entry name" value="TRIOKINASE/FMN CYCLASE"/>
    <property type="match status" value="1"/>
</dbReference>
<dbReference type="PROSITE" id="PS51480">
    <property type="entry name" value="DHAL"/>
    <property type="match status" value="1"/>
</dbReference>
<protein>
    <submittedName>
        <fullName evidence="4">DAK2 domain-containing protein</fullName>
    </submittedName>
</protein>
<dbReference type="GO" id="GO:0005829">
    <property type="term" value="C:cytosol"/>
    <property type="evidence" value="ECO:0007669"/>
    <property type="project" value="TreeGrafter"/>
</dbReference>
<feature type="domain" description="DhaL" evidence="3">
    <location>
        <begin position="6"/>
        <end position="203"/>
    </location>
</feature>